<dbReference type="PANTHER" id="PTHR12509:SF9">
    <property type="entry name" value="SPERM FLAGELLAR PROTEIN 1 ISOFORM X1"/>
    <property type="match status" value="1"/>
</dbReference>
<feature type="domain" description="Calponin-homology (CH)" evidence="2">
    <location>
        <begin position="9"/>
        <end position="114"/>
    </location>
</feature>
<dbReference type="GO" id="GO:0008017">
    <property type="term" value="F:microtubule binding"/>
    <property type="evidence" value="ECO:0007669"/>
    <property type="project" value="TreeGrafter"/>
</dbReference>
<dbReference type="Proteomes" id="UP000051952">
    <property type="component" value="Unassembled WGS sequence"/>
</dbReference>
<dbReference type="AlphaFoldDB" id="A0A0S4JXH9"/>
<dbReference type="OMA" id="QNIYAWL"/>
<evidence type="ECO:0000256" key="1">
    <source>
        <dbReference type="SAM" id="MobiDB-lite"/>
    </source>
</evidence>
<dbReference type="GO" id="GO:0005930">
    <property type="term" value="C:axoneme"/>
    <property type="evidence" value="ECO:0007669"/>
    <property type="project" value="TreeGrafter"/>
</dbReference>
<feature type="region of interest" description="Disordered" evidence="1">
    <location>
        <begin position="166"/>
        <end position="210"/>
    </location>
</feature>
<dbReference type="VEuPathDB" id="TriTrypDB:BSAL_41910"/>
<feature type="compositionally biased region" description="Polar residues" evidence="1">
    <location>
        <begin position="201"/>
        <end position="210"/>
    </location>
</feature>
<dbReference type="Pfam" id="PF06294">
    <property type="entry name" value="CH_2"/>
    <property type="match status" value="1"/>
</dbReference>
<sequence>MSSSIPLTEEDLHDLYVWVDEIPLSKPKRNIARDFSDGVCVAEILKHYFPKLVEIHNFPATNSSKQKISNWETINGRILRKLHFEVPAVEIQDIVAAVPGAIERFLRALRTKITQIKNIQEQKMLTRDDNNDDEAGLYGGHHHAAAVYRPPSSSTVVTARPHVAAPLPTSAGATNRAALSSASSGRGGPIRPPPVARSDNNDYNNDIPSSTQGLRKLLEEKDLTILELRESIALLTDKVGRMEDLMRVKDEKIARYKQQLGR</sequence>
<dbReference type="PROSITE" id="PS50021">
    <property type="entry name" value="CH"/>
    <property type="match status" value="1"/>
</dbReference>
<evidence type="ECO:0000259" key="2">
    <source>
        <dbReference type="PROSITE" id="PS50021"/>
    </source>
</evidence>
<dbReference type="SUPFAM" id="SSF47576">
    <property type="entry name" value="Calponin-homology domain, CH-domain"/>
    <property type="match status" value="1"/>
</dbReference>
<protein>
    <recommendedName>
        <fullName evidence="2">Calponin-homology (CH) domain-containing protein</fullName>
    </recommendedName>
</protein>
<dbReference type="InterPro" id="IPR052111">
    <property type="entry name" value="Spermatogenesis_Ciliary_MAP"/>
</dbReference>
<dbReference type="PANTHER" id="PTHR12509">
    <property type="entry name" value="SPERMATOGENESIS-ASSOCIATED 4-RELATED"/>
    <property type="match status" value="1"/>
</dbReference>
<dbReference type="InterPro" id="IPR036872">
    <property type="entry name" value="CH_dom_sf"/>
</dbReference>
<dbReference type="GO" id="GO:0051493">
    <property type="term" value="P:regulation of cytoskeleton organization"/>
    <property type="evidence" value="ECO:0007669"/>
    <property type="project" value="TreeGrafter"/>
</dbReference>
<dbReference type="OrthoDB" id="193300at2759"/>
<dbReference type="InterPro" id="IPR001715">
    <property type="entry name" value="CH_dom"/>
</dbReference>
<dbReference type="FunFam" id="1.10.418.10:FF:000059">
    <property type="entry name" value="RIKEN cDNA 6430531B16 gene"/>
    <property type="match status" value="1"/>
</dbReference>
<organism evidence="3 4">
    <name type="scientific">Bodo saltans</name>
    <name type="common">Flagellated protozoan</name>
    <dbReference type="NCBI Taxonomy" id="75058"/>
    <lineage>
        <taxon>Eukaryota</taxon>
        <taxon>Discoba</taxon>
        <taxon>Euglenozoa</taxon>
        <taxon>Kinetoplastea</taxon>
        <taxon>Metakinetoplastina</taxon>
        <taxon>Eubodonida</taxon>
        <taxon>Bodonidae</taxon>
        <taxon>Bodo</taxon>
    </lineage>
</organism>
<evidence type="ECO:0000313" key="3">
    <source>
        <dbReference type="EMBL" id="CUG93293.1"/>
    </source>
</evidence>
<gene>
    <name evidence="3" type="ORF">BSAL_41910</name>
</gene>
<proteinExistence type="predicted"/>
<dbReference type="EMBL" id="CYKH01002140">
    <property type="protein sequence ID" value="CUG93293.1"/>
    <property type="molecule type" value="Genomic_DNA"/>
</dbReference>
<evidence type="ECO:0000313" key="4">
    <source>
        <dbReference type="Proteomes" id="UP000051952"/>
    </source>
</evidence>
<reference evidence="4" key="1">
    <citation type="submission" date="2015-09" db="EMBL/GenBank/DDBJ databases">
        <authorList>
            <consortium name="Pathogen Informatics"/>
        </authorList>
    </citation>
    <scope>NUCLEOTIDE SEQUENCE [LARGE SCALE GENOMIC DNA]</scope>
    <source>
        <strain evidence="4">Lake Konstanz</strain>
    </source>
</reference>
<dbReference type="InterPro" id="IPR010441">
    <property type="entry name" value="CH_2"/>
</dbReference>
<accession>A0A0S4JXH9</accession>
<name>A0A0S4JXH9_BODSA</name>
<dbReference type="Gene3D" id="1.10.418.10">
    <property type="entry name" value="Calponin-like domain"/>
    <property type="match status" value="1"/>
</dbReference>
<keyword evidence="4" id="KW-1185">Reference proteome</keyword>